<reference evidence="3" key="1">
    <citation type="submission" date="2021-07" db="EMBL/GenBank/DDBJ databases">
        <authorList>
            <person name="Catto M.A."/>
            <person name="Jacobson A."/>
            <person name="Kennedy G."/>
            <person name="Labadie P."/>
            <person name="Hunt B.G."/>
            <person name="Srinivasan R."/>
        </authorList>
    </citation>
    <scope>NUCLEOTIDE SEQUENCE</scope>
    <source>
        <strain evidence="3">PL_HMW_Pooled</strain>
        <tissue evidence="3">Head</tissue>
    </source>
</reference>
<feature type="transmembrane region" description="Helical" evidence="2">
    <location>
        <begin position="252"/>
        <end position="271"/>
    </location>
</feature>
<dbReference type="EMBL" id="JAHWGI010001013">
    <property type="protein sequence ID" value="KAK3920639.1"/>
    <property type="molecule type" value="Genomic_DNA"/>
</dbReference>
<dbReference type="AlphaFoldDB" id="A0AAE1HGA6"/>
<feature type="transmembrane region" description="Helical" evidence="2">
    <location>
        <begin position="225"/>
        <end position="246"/>
    </location>
</feature>
<sequence>MIRGLSGARGRNRQLSRGRAERGGASPAPGAVCMRGRPGPAVWVREGKVVKIAPFAFGVAEIVLDTRVRALSGGRVRRGQPFPAVLPAVARVREGREDALSEAAAGEYLIGHTTAPQAVSHSLPVPSAATMMSSSLVLLASCAALLQVAAGAASPADGGKSVAVVTSGPGSATSRQVVDGVLSMLGVTAPEASSEDNGSGEGDAEAEATKAVSNPGERGIHKKKLWFYHLWHVYSWWAWAFAVVVIKFKVALLIIWGHLTYFIVALIRMLLREVPSWVQLKTAPAPYGPPPAPYGPPPPQYGPQYGQQQQYAAASSYSAYKRRAGSGQAAGADASAGGDLAYAAHTQRK</sequence>
<organism evidence="3 4">
    <name type="scientific">Frankliniella fusca</name>
    <dbReference type="NCBI Taxonomy" id="407009"/>
    <lineage>
        <taxon>Eukaryota</taxon>
        <taxon>Metazoa</taxon>
        <taxon>Ecdysozoa</taxon>
        <taxon>Arthropoda</taxon>
        <taxon>Hexapoda</taxon>
        <taxon>Insecta</taxon>
        <taxon>Pterygota</taxon>
        <taxon>Neoptera</taxon>
        <taxon>Paraneoptera</taxon>
        <taxon>Thysanoptera</taxon>
        <taxon>Terebrantia</taxon>
        <taxon>Thripoidea</taxon>
        <taxon>Thripidae</taxon>
        <taxon>Frankliniella</taxon>
    </lineage>
</organism>
<feature type="region of interest" description="Disordered" evidence="1">
    <location>
        <begin position="1"/>
        <end position="32"/>
    </location>
</feature>
<protein>
    <submittedName>
        <fullName evidence="3">5-oxoprolinase</fullName>
    </submittedName>
</protein>
<feature type="region of interest" description="Disordered" evidence="1">
    <location>
        <begin position="190"/>
        <end position="214"/>
    </location>
</feature>
<proteinExistence type="predicted"/>
<evidence type="ECO:0000256" key="1">
    <source>
        <dbReference type="SAM" id="MobiDB-lite"/>
    </source>
</evidence>
<dbReference type="Proteomes" id="UP001219518">
    <property type="component" value="Unassembled WGS sequence"/>
</dbReference>
<name>A0AAE1HGA6_9NEOP</name>
<evidence type="ECO:0000313" key="4">
    <source>
        <dbReference type="Proteomes" id="UP001219518"/>
    </source>
</evidence>
<keyword evidence="2" id="KW-1133">Transmembrane helix</keyword>
<keyword evidence="2" id="KW-0812">Transmembrane</keyword>
<evidence type="ECO:0000256" key="2">
    <source>
        <dbReference type="SAM" id="Phobius"/>
    </source>
</evidence>
<keyword evidence="2" id="KW-0472">Membrane</keyword>
<reference evidence="3" key="2">
    <citation type="journal article" date="2023" name="BMC Genomics">
        <title>Pest status, molecular evolution, and epigenetic factors derived from the genome assembly of Frankliniella fusca, a thysanopteran phytovirus vector.</title>
        <authorList>
            <person name="Catto M.A."/>
            <person name="Labadie P.E."/>
            <person name="Jacobson A.L."/>
            <person name="Kennedy G.G."/>
            <person name="Srinivasan R."/>
            <person name="Hunt B.G."/>
        </authorList>
    </citation>
    <scope>NUCLEOTIDE SEQUENCE</scope>
    <source>
        <strain evidence="3">PL_HMW_Pooled</strain>
    </source>
</reference>
<gene>
    <name evidence="3" type="ORF">KUF71_009896</name>
</gene>
<keyword evidence="4" id="KW-1185">Reference proteome</keyword>
<comment type="caution">
    <text evidence="3">The sequence shown here is derived from an EMBL/GenBank/DDBJ whole genome shotgun (WGS) entry which is preliminary data.</text>
</comment>
<accession>A0AAE1HGA6</accession>
<evidence type="ECO:0000313" key="3">
    <source>
        <dbReference type="EMBL" id="KAK3920639.1"/>
    </source>
</evidence>